<dbReference type="InterPro" id="IPR058996">
    <property type="entry name" value="Toxin-rel_dom"/>
</dbReference>
<name>A0ABD5YM24_9EURY</name>
<proteinExistence type="predicted"/>
<dbReference type="EMBL" id="JBHTAX010000001">
    <property type="protein sequence ID" value="MFC7189146.1"/>
    <property type="molecule type" value="Genomic_DNA"/>
</dbReference>
<gene>
    <name evidence="2" type="ORF">ACFQL7_04310</name>
</gene>
<comment type="caution">
    <text evidence="2">The sequence shown here is derived from an EMBL/GenBank/DDBJ whole genome shotgun (WGS) entry which is preliminary data.</text>
</comment>
<dbReference type="Pfam" id="PF26442">
    <property type="entry name" value="Halo_toxin"/>
    <property type="match status" value="1"/>
</dbReference>
<dbReference type="RefSeq" id="WP_248905036.1">
    <property type="nucleotide sequence ID" value="NZ_CP109979.1"/>
</dbReference>
<feature type="domain" description="RelE toxin-related" evidence="1">
    <location>
        <begin position="12"/>
        <end position="74"/>
    </location>
</feature>
<dbReference type="Proteomes" id="UP001596417">
    <property type="component" value="Unassembled WGS sequence"/>
</dbReference>
<organism evidence="2 3">
    <name type="scientific">Halocatena marina</name>
    <dbReference type="NCBI Taxonomy" id="2934937"/>
    <lineage>
        <taxon>Archaea</taxon>
        <taxon>Methanobacteriati</taxon>
        <taxon>Methanobacteriota</taxon>
        <taxon>Stenosarchaea group</taxon>
        <taxon>Halobacteria</taxon>
        <taxon>Halobacteriales</taxon>
        <taxon>Natronomonadaceae</taxon>
        <taxon>Halocatena</taxon>
    </lineage>
</organism>
<sequence>MSKTSGIQKITVSEHALERWFQRSATPGSDPALAWDDAIEIYGHCLEGDEVRYHALSETVLIRKTDTLVTVIAVTDAKWTVRIAVSHLDEMAM</sequence>
<protein>
    <recommendedName>
        <fullName evidence="1">RelE toxin-related domain-containing protein</fullName>
    </recommendedName>
</protein>
<reference evidence="2 3" key="1">
    <citation type="journal article" date="2019" name="Int. J. Syst. Evol. Microbiol.">
        <title>The Global Catalogue of Microorganisms (GCM) 10K type strain sequencing project: providing services to taxonomists for standard genome sequencing and annotation.</title>
        <authorList>
            <consortium name="The Broad Institute Genomics Platform"/>
            <consortium name="The Broad Institute Genome Sequencing Center for Infectious Disease"/>
            <person name="Wu L."/>
            <person name="Ma J."/>
        </authorList>
    </citation>
    <scope>NUCLEOTIDE SEQUENCE [LARGE SCALE GENOMIC DNA]</scope>
    <source>
        <strain evidence="2 3">RDMS1</strain>
    </source>
</reference>
<keyword evidence="3" id="KW-1185">Reference proteome</keyword>
<accession>A0ABD5YM24</accession>
<dbReference type="AlphaFoldDB" id="A0ABD5YM24"/>
<evidence type="ECO:0000313" key="2">
    <source>
        <dbReference type="EMBL" id="MFC7189146.1"/>
    </source>
</evidence>
<dbReference type="GeneID" id="76198713"/>
<evidence type="ECO:0000259" key="1">
    <source>
        <dbReference type="Pfam" id="PF26442"/>
    </source>
</evidence>
<evidence type="ECO:0000313" key="3">
    <source>
        <dbReference type="Proteomes" id="UP001596417"/>
    </source>
</evidence>